<evidence type="ECO:0000313" key="1">
    <source>
        <dbReference type="EMBL" id="MEN3746713.1"/>
    </source>
</evidence>
<accession>A0ABV0B6V2</accession>
<comment type="caution">
    <text evidence="1">The sequence shown here is derived from an EMBL/GenBank/DDBJ whole genome shotgun (WGS) entry which is preliminary data.</text>
</comment>
<dbReference type="InterPro" id="IPR027417">
    <property type="entry name" value="P-loop_NTPase"/>
</dbReference>
<organism evidence="1 2">
    <name type="scientific">Sphingomonas rustica</name>
    <dbReference type="NCBI Taxonomy" id="3103142"/>
    <lineage>
        <taxon>Bacteria</taxon>
        <taxon>Pseudomonadati</taxon>
        <taxon>Pseudomonadota</taxon>
        <taxon>Alphaproteobacteria</taxon>
        <taxon>Sphingomonadales</taxon>
        <taxon>Sphingomonadaceae</taxon>
        <taxon>Sphingomonas</taxon>
    </lineage>
</organism>
<dbReference type="SUPFAM" id="SSF53795">
    <property type="entry name" value="PEP carboxykinase-like"/>
    <property type="match status" value="1"/>
</dbReference>
<keyword evidence="2" id="KW-1185">Reference proteome</keyword>
<proteinExistence type="predicted"/>
<dbReference type="EMBL" id="JBDIZK010000003">
    <property type="protein sequence ID" value="MEN3746713.1"/>
    <property type="molecule type" value="Genomic_DNA"/>
</dbReference>
<reference evidence="1 2" key="1">
    <citation type="submission" date="2024-05" db="EMBL/GenBank/DDBJ databases">
        <title>Sphingomonas sp. HF-S3 16S ribosomal RNA gene Genome sequencing and assembly.</title>
        <authorList>
            <person name="Lee H."/>
        </authorList>
    </citation>
    <scope>NUCLEOTIDE SEQUENCE [LARGE SCALE GENOMIC DNA]</scope>
    <source>
        <strain evidence="1 2">HF-S3</strain>
    </source>
</reference>
<dbReference type="Proteomes" id="UP001427805">
    <property type="component" value="Unassembled WGS sequence"/>
</dbReference>
<protein>
    <recommendedName>
        <fullName evidence="3">Serine kinase</fullName>
    </recommendedName>
</protein>
<sequence>MSDYHLFGWRVRSALRLPDLLPWQGDAREPDIVVEIGAVPPLDPELPSFSPAVQIQPAGVRVTIPAVADYWVEAGRRIVVQTALPLEVPDIRVFLLGSVLAILCFQRGVLPLHASGIDIGGRVLLISGNSGAGKSTLAAAFAGRGYRLLSDDLCALDVDGHPGPRILPAFPRVKLWRDSARQLAIATGGLERSRAELEKYHVPVAQGGFQLEPLPPAHVLFLRSEPGSGPARIRAMSGLEALRRYDLVHRWRLGLGLGKQPAMFRSMARLVEAATVAEVTRSDDFAALPALVDTILASVGTPPP</sequence>
<dbReference type="RefSeq" id="WP_346245716.1">
    <property type="nucleotide sequence ID" value="NZ_JBDIZK010000003.1"/>
</dbReference>
<name>A0ABV0B6V2_9SPHN</name>
<evidence type="ECO:0008006" key="3">
    <source>
        <dbReference type="Google" id="ProtNLM"/>
    </source>
</evidence>
<evidence type="ECO:0000313" key="2">
    <source>
        <dbReference type="Proteomes" id="UP001427805"/>
    </source>
</evidence>
<dbReference type="CDD" id="cd01983">
    <property type="entry name" value="SIMIBI"/>
    <property type="match status" value="1"/>
</dbReference>
<gene>
    <name evidence="1" type="ORF">TPR58_06015</name>
</gene>
<dbReference type="Gene3D" id="3.40.50.300">
    <property type="entry name" value="P-loop containing nucleotide triphosphate hydrolases"/>
    <property type="match status" value="1"/>
</dbReference>